<name>X1J1J4_9ZZZZ</name>
<dbReference type="Gene3D" id="2.160.20.160">
    <property type="match status" value="1"/>
</dbReference>
<proteinExistence type="predicted"/>
<dbReference type="PRINTS" id="PR00313">
    <property type="entry name" value="CABNDNGRPT"/>
</dbReference>
<feature type="non-terminal residue" evidence="1">
    <location>
        <position position="203"/>
    </location>
</feature>
<comment type="caution">
    <text evidence="1">The sequence shown here is derived from an EMBL/GenBank/DDBJ whole genome shotgun (WGS) entry which is preliminary data.</text>
</comment>
<evidence type="ECO:0000313" key="1">
    <source>
        <dbReference type="EMBL" id="GAH87847.1"/>
    </source>
</evidence>
<dbReference type="EMBL" id="BARU01042729">
    <property type="protein sequence ID" value="GAH87847.1"/>
    <property type="molecule type" value="Genomic_DNA"/>
</dbReference>
<protein>
    <recommendedName>
        <fullName evidence="2">Autotransporter outer membrane beta-barrel domain-containing protein</fullName>
    </recommendedName>
</protein>
<sequence>APLSFGDGDQSLTIARGATLAGIIDLGAGNDALRLSAGSILQGTVAGGAGNDSATLELAGNQTLAADTLTGFETLASEGTGTLTLTGAQSYNQVNAATDLTIAAGSSLTAGQVAFTGGNRRFTIAGTFAGAVDGGAGTDTIALSGGTAATPVAVTNVANIEALAMTGGYAAVSGQAAFGSVDISSGRLVGLAGSAMSATQFLV</sequence>
<organism evidence="1">
    <name type="scientific">marine sediment metagenome</name>
    <dbReference type="NCBI Taxonomy" id="412755"/>
    <lineage>
        <taxon>unclassified sequences</taxon>
        <taxon>metagenomes</taxon>
        <taxon>ecological metagenomes</taxon>
    </lineage>
</organism>
<dbReference type="AlphaFoldDB" id="X1J1J4"/>
<gene>
    <name evidence="1" type="ORF">S03H2_65594</name>
</gene>
<feature type="non-terminal residue" evidence="1">
    <location>
        <position position="1"/>
    </location>
</feature>
<evidence type="ECO:0008006" key="2">
    <source>
        <dbReference type="Google" id="ProtNLM"/>
    </source>
</evidence>
<accession>X1J1J4</accession>
<reference evidence="1" key="1">
    <citation type="journal article" date="2014" name="Front. Microbiol.">
        <title>High frequency of phylogenetically diverse reductive dehalogenase-homologous genes in deep subseafloor sedimentary metagenomes.</title>
        <authorList>
            <person name="Kawai M."/>
            <person name="Futagami T."/>
            <person name="Toyoda A."/>
            <person name="Takaki Y."/>
            <person name="Nishi S."/>
            <person name="Hori S."/>
            <person name="Arai W."/>
            <person name="Tsubouchi T."/>
            <person name="Morono Y."/>
            <person name="Uchiyama I."/>
            <person name="Ito T."/>
            <person name="Fujiyama A."/>
            <person name="Inagaki F."/>
            <person name="Takami H."/>
        </authorList>
    </citation>
    <scope>NUCLEOTIDE SEQUENCE</scope>
    <source>
        <strain evidence="1">Expedition CK06-06</strain>
    </source>
</reference>